<evidence type="ECO:0000256" key="6">
    <source>
        <dbReference type="ARBA" id="ARBA00023211"/>
    </source>
</evidence>
<dbReference type="SUPFAM" id="SSF55811">
    <property type="entry name" value="Nudix"/>
    <property type="match status" value="1"/>
</dbReference>
<proteinExistence type="predicted"/>
<dbReference type="GO" id="GO:0008893">
    <property type="term" value="F:guanosine-3',5'-bis(diphosphate) 3'-diphosphatase activity"/>
    <property type="evidence" value="ECO:0007669"/>
    <property type="project" value="UniProtKB-ARBA"/>
</dbReference>
<dbReference type="InterPro" id="IPR000086">
    <property type="entry name" value="NUDIX_hydrolase_dom"/>
</dbReference>
<dbReference type="PANTHER" id="PTHR12992:SF24">
    <property type="entry name" value="PEROXISOMAL COENZYME A DIPHOSPHATASE NUDT7"/>
    <property type="match status" value="1"/>
</dbReference>
<keyword evidence="5" id="KW-0460">Magnesium</keyword>
<dbReference type="CDD" id="cd03426">
    <property type="entry name" value="NUDIX_CoAse_Nudt7"/>
    <property type="match status" value="1"/>
</dbReference>
<dbReference type="RefSeq" id="XP_038067323.1">
    <property type="nucleotide sequence ID" value="XM_038211395.1"/>
</dbReference>
<reference evidence="8" key="1">
    <citation type="submission" date="2022-11" db="UniProtKB">
        <authorList>
            <consortium name="EnsemblMetazoa"/>
        </authorList>
    </citation>
    <scope>IDENTIFICATION</scope>
</reference>
<dbReference type="PANTHER" id="PTHR12992">
    <property type="entry name" value="NUDIX HYDROLASE"/>
    <property type="match status" value="1"/>
</dbReference>
<dbReference type="OMA" id="HFFTFKD"/>
<evidence type="ECO:0000313" key="8">
    <source>
        <dbReference type="EnsemblMetazoa" id="XP_038067323.1"/>
    </source>
</evidence>
<dbReference type="Gene3D" id="3.90.79.10">
    <property type="entry name" value="Nucleoside Triphosphate Pyrophosphohydrolase"/>
    <property type="match status" value="1"/>
</dbReference>
<dbReference type="GO" id="GO:0015938">
    <property type="term" value="P:coenzyme A catabolic process"/>
    <property type="evidence" value="ECO:0007669"/>
    <property type="project" value="TreeGrafter"/>
</dbReference>
<dbReference type="AlphaFoldDB" id="A0A914AUI9"/>
<sequence>MDSNNEKAGSSKFYCTMLRAHGLVFTKLRIFLFKTHHSKTLLSSLHPSRCLQGMAEVSSPSSSAFTEPTKDDVIARLRQTDAADMLAGLPPLPTSVPRAAVLVPLFYRNSQLHVLLTVRSSNLSSHRGEVAFPGGKSDEGDADLRETALRESEEEIGLARDRVEIISQLSSVFARRGTLVVPFVGFIPEDFDPVPNPEEVQDVFTVPFATFLQSSEDHKQRVWTDSGQEFLLDFFTHYQDGKQITTFGLTAIICITAASICFGRSPDFESLIKFDSSNPRKIHEISKKSYMRQVRKYEKAKQGNL</sequence>
<dbReference type="Proteomes" id="UP000887568">
    <property type="component" value="Unplaced"/>
</dbReference>
<feature type="domain" description="Nudix hydrolase" evidence="7">
    <location>
        <begin position="96"/>
        <end position="228"/>
    </location>
</feature>
<keyword evidence="4" id="KW-0378">Hydrolase</keyword>
<name>A0A914AUI9_PATMI</name>
<comment type="cofactor">
    <cofactor evidence="2">
        <name>Mg(2+)</name>
        <dbReference type="ChEBI" id="CHEBI:18420"/>
    </cofactor>
</comment>
<dbReference type="OrthoDB" id="206213at2759"/>
<dbReference type="InterPro" id="IPR015797">
    <property type="entry name" value="NUDIX_hydrolase-like_dom_sf"/>
</dbReference>
<dbReference type="FunFam" id="3.90.79.10:FF:000036">
    <property type="entry name" value="Nudix hydrolase 11"/>
    <property type="match status" value="1"/>
</dbReference>
<dbReference type="GO" id="GO:0034654">
    <property type="term" value="P:nucleobase-containing compound biosynthetic process"/>
    <property type="evidence" value="ECO:0007669"/>
    <property type="project" value="UniProtKB-ARBA"/>
</dbReference>
<dbReference type="GO" id="GO:0005737">
    <property type="term" value="C:cytoplasm"/>
    <property type="evidence" value="ECO:0007669"/>
    <property type="project" value="UniProtKB-ARBA"/>
</dbReference>
<dbReference type="InterPro" id="IPR045121">
    <property type="entry name" value="CoAse"/>
</dbReference>
<dbReference type="Pfam" id="PF00293">
    <property type="entry name" value="NUDIX"/>
    <property type="match status" value="1"/>
</dbReference>
<comment type="cofactor">
    <cofactor evidence="1">
        <name>Mn(2+)</name>
        <dbReference type="ChEBI" id="CHEBI:29035"/>
    </cofactor>
</comment>
<dbReference type="GO" id="GO:0090407">
    <property type="term" value="P:organophosphate biosynthetic process"/>
    <property type="evidence" value="ECO:0007669"/>
    <property type="project" value="UniProtKB-ARBA"/>
</dbReference>
<dbReference type="PROSITE" id="PS51462">
    <property type="entry name" value="NUDIX"/>
    <property type="match status" value="1"/>
</dbReference>
<dbReference type="GeneID" id="119737211"/>
<keyword evidence="6" id="KW-0464">Manganese</keyword>
<accession>A0A914AUI9</accession>
<evidence type="ECO:0000256" key="2">
    <source>
        <dbReference type="ARBA" id="ARBA00001946"/>
    </source>
</evidence>
<evidence type="ECO:0000259" key="7">
    <source>
        <dbReference type="PROSITE" id="PS51462"/>
    </source>
</evidence>
<evidence type="ECO:0000256" key="3">
    <source>
        <dbReference type="ARBA" id="ARBA00022723"/>
    </source>
</evidence>
<dbReference type="GO" id="GO:0046872">
    <property type="term" value="F:metal ion binding"/>
    <property type="evidence" value="ECO:0007669"/>
    <property type="project" value="UniProtKB-KW"/>
</dbReference>
<keyword evidence="3" id="KW-0479">Metal-binding</keyword>
<evidence type="ECO:0000256" key="5">
    <source>
        <dbReference type="ARBA" id="ARBA00022842"/>
    </source>
</evidence>
<evidence type="ECO:0000256" key="1">
    <source>
        <dbReference type="ARBA" id="ARBA00001936"/>
    </source>
</evidence>
<keyword evidence="9" id="KW-1185">Reference proteome</keyword>
<protein>
    <recommendedName>
        <fullName evidence="7">Nudix hydrolase domain-containing protein</fullName>
    </recommendedName>
</protein>
<organism evidence="8 9">
    <name type="scientific">Patiria miniata</name>
    <name type="common">Bat star</name>
    <name type="synonym">Asterina miniata</name>
    <dbReference type="NCBI Taxonomy" id="46514"/>
    <lineage>
        <taxon>Eukaryota</taxon>
        <taxon>Metazoa</taxon>
        <taxon>Echinodermata</taxon>
        <taxon>Eleutherozoa</taxon>
        <taxon>Asterozoa</taxon>
        <taxon>Asteroidea</taxon>
        <taxon>Valvatacea</taxon>
        <taxon>Valvatida</taxon>
        <taxon>Asterinidae</taxon>
        <taxon>Patiria</taxon>
    </lineage>
</organism>
<evidence type="ECO:0000256" key="4">
    <source>
        <dbReference type="ARBA" id="ARBA00022801"/>
    </source>
</evidence>
<dbReference type="GO" id="GO:0010945">
    <property type="term" value="F:coenzyme A diphosphatase activity"/>
    <property type="evidence" value="ECO:0007669"/>
    <property type="project" value="InterPro"/>
</dbReference>
<evidence type="ECO:0000313" key="9">
    <source>
        <dbReference type="Proteomes" id="UP000887568"/>
    </source>
</evidence>
<dbReference type="EnsemblMetazoa" id="XM_038211395.1">
    <property type="protein sequence ID" value="XP_038067323.1"/>
    <property type="gene ID" value="LOC119737211"/>
</dbReference>